<sequence length="153" mass="17826">MEENLIERFYGAFSAGKSEEMAACYSDAVEFEDPAFGKLKGAEAKAMWRMLLERSKGDLTVTFGDIHKEGDRILAKWEAVYFFGPSRRKVINKIHAEFRVQEGKIVWHRDSFDLWKWSRMALGWKGWLLGWTPLMRKKIQAQSRGLLKRYMAG</sequence>
<name>A0ABS9BYI5_9BACT</name>
<evidence type="ECO:0000313" key="3">
    <source>
        <dbReference type="Proteomes" id="UP001201449"/>
    </source>
</evidence>
<gene>
    <name evidence="2" type="ORF">L0U89_18790</name>
</gene>
<dbReference type="EMBL" id="JAKEVZ010000021">
    <property type="protein sequence ID" value="MCF1753114.1"/>
    <property type="molecule type" value="Genomic_DNA"/>
</dbReference>
<organism evidence="2 3">
    <name type="scientific">Mariniradius sediminis</name>
    <dbReference type="NCBI Taxonomy" id="2909237"/>
    <lineage>
        <taxon>Bacteria</taxon>
        <taxon>Pseudomonadati</taxon>
        <taxon>Bacteroidota</taxon>
        <taxon>Cytophagia</taxon>
        <taxon>Cytophagales</taxon>
        <taxon>Cyclobacteriaceae</taxon>
        <taxon>Mariniradius</taxon>
    </lineage>
</organism>
<comment type="caution">
    <text evidence="2">The sequence shown here is derived from an EMBL/GenBank/DDBJ whole genome shotgun (WGS) entry which is preliminary data.</text>
</comment>
<dbReference type="InterPro" id="IPR037401">
    <property type="entry name" value="SnoaL-like"/>
</dbReference>
<dbReference type="Gene3D" id="3.10.450.50">
    <property type="match status" value="1"/>
</dbReference>
<feature type="domain" description="SnoaL-like" evidence="1">
    <location>
        <begin position="6"/>
        <end position="108"/>
    </location>
</feature>
<evidence type="ECO:0000313" key="2">
    <source>
        <dbReference type="EMBL" id="MCF1753114.1"/>
    </source>
</evidence>
<accession>A0ABS9BYI5</accession>
<keyword evidence="3" id="KW-1185">Reference proteome</keyword>
<dbReference type="Proteomes" id="UP001201449">
    <property type="component" value="Unassembled WGS sequence"/>
</dbReference>
<dbReference type="RefSeq" id="WP_234862932.1">
    <property type="nucleotide sequence ID" value="NZ_JAKEVZ010000021.1"/>
</dbReference>
<reference evidence="2 3" key="1">
    <citation type="submission" date="2022-01" db="EMBL/GenBank/DDBJ databases">
        <title>Mariniradius saccharolyticus sp. nov., isolated from sediment of a river.</title>
        <authorList>
            <person name="Liu H."/>
        </authorList>
    </citation>
    <scope>NUCLEOTIDE SEQUENCE [LARGE SCALE GENOMIC DNA]</scope>
    <source>
        <strain evidence="2 3">RY-2</strain>
    </source>
</reference>
<evidence type="ECO:0000259" key="1">
    <source>
        <dbReference type="Pfam" id="PF12680"/>
    </source>
</evidence>
<proteinExistence type="predicted"/>
<dbReference type="InterPro" id="IPR032710">
    <property type="entry name" value="NTF2-like_dom_sf"/>
</dbReference>
<protein>
    <submittedName>
        <fullName evidence="2">Nuclear transport factor 2 family protein</fullName>
    </submittedName>
</protein>
<dbReference type="Pfam" id="PF12680">
    <property type="entry name" value="SnoaL_2"/>
    <property type="match status" value="1"/>
</dbReference>
<dbReference type="SUPFAM" id="SSF54427">
    <property type="entry name" value="NTF2-like"/>
    <property type="match status" value="1"/>
</dbReference>